<evidence type="ECO:0000313" key="2">
    <source>
        <dbReference type="Proteomes" id="UP001600064"/>
    </source>
</evidence>
<dbReference type="Proteomes" id="UP001600064">
    <property type="component" value="Unassembled WGS sequence"/>
</dbReference>
<gene>
    <name evidence="1" type="ORF">VTJ83DRAFT_3733</name>
</gene>
<organism evidence="1 2">
    <name type="scientific">Remersonia thermophila</name>
    <dbReference type="NCBI Taxonomy" id="72144"/>
    <lineage>
        <taxon>Eukaryota</taxon>
        <taxon>Fungi</taxon>
        <taxon>Dikarya</taxon>
        <taxon>Ascomycota</taxon>
        <taxon>Pezizomycotina</taxon>
        <taxon>Sordariomycetes</taxon>
        <taxon>Sordariomycetidae</taxon>
        <taxon>Sordariales</taxon>
        <taxon>Sordariales incertae sedis</taxon>
        <taxon>Remersonia</taxon>
    </lineage>
</organism>
<proteinExistence type="predicted"/>
<dbReference type="RefSeq" id="XP_070867611.1">
    <property type="nucleotide sequence ID" value="XM_071010144.1"/>
</dbReference>
<sequence length="152" mass="16022">MRRSQLASGCCDVFFSSFPPSLVLFADGKLYLPGLPVLSLCFSLSFCSRSCRVRNGWRKRGKQGGLGKTAAAALAFPLPCLPAKTQIHSGWPGPLEALHSFHSSSDAESAGKGACRPRLACVGRRAGEGGSAISFFWRRLGAARGDAGTMSA</sequence>
<dbReference type="GeneID" id="98124788"/>
<accession>A0ABR4DF45</accession>
<comment type="caution">
    <text evidence="1">The sequence shown here is derived from an EMBL/GenBank/DDBJ whole genome shotgun (WGS) entry which is preliminary data.</text>
</comment>
<name>A0ABR4DF45_9PEZI</name>
<keyword evidence="2" id="KW-1185">Reference proteome</keyword>
<dbReference type="EMBL" id="JAZGUE010000003">
    <property type="protein sequence ID" value="KAL2268887.1"/>
    <property type="molecule type" value="Genomic_DNA"/>
</dbReference>
<evidence type="ECO:0000313" key="1">
    <source>
        <dbReference type="EMBL" id="KAL2268887.1"/>
    </source>
</evidence>
<protein>
    <submittedName>
        <fullName evidence="1">Uncharacterized protein</fullName>
    </submittedName>
</protein>
<reference evidence="1 2" key="1">
    <citation type="journal article" date="2024" name="Commun. Biol.">
        <title>Comparative genomic analysis of thermophilic fungi reveals convergent evolutionary adaptations and gene losses.</title>
        <authorList>
            <person name="Steindorff A.S."/>
            <person name="Aguilar-Pontes M.V."/>
            <person name="Robinson A.J."/>
            <person name="Andreopoulos B."/>
            <person name="LaButti K."/>
            <person name="Kuo A."/>
            <person name="Mondo S."/>
            <person name="Riley R."/>
            <person name="Otillar R."/>
            <person name="Haridas S."/>
            <person name="Lipzen A."/>
            <person name="Grimwood J."/>
            <person name="Schmutz J."/>
            <person name="Clum A."/>
            <person name="Reid I.D."/>
            <person name="Moisan M.C."/>
            <person name="Butler G."/>
            <person name="Nguyen T.T.M."/>
            <person name="Dewar K."/>
            <person name="Conant G."/>
            <person name="Drula E."/>
            <person name="Henrissat B."/>
            <person name="Hansel C."/>
            <person name="Singer S."/>
            <person name="Hutchinson M.I."/>
            <person name="de Vries R.P."/>
            <person name="Natvig D.O."/>
            <person name="Powell A.J."/>
            <person name="Tsang A."/>
            <person name="Grigoriev I.V."/>
        </authorList>
    </citation>
    <scope>NUCLEOTIDE SEQUENCE [LARGE SCALE GENOMIC DNA]</scope>
    <source>
        <strain evidence="1 2">ATCC 22073</strain>
    </source>
</reference>